<dbReference type="PANTHER" id="PTHR40031:SF1">
    <property type="entry name" value="MEMBRANE-BOUND METAL-DEPENDENT HYDROLASE"/>
    <property type="match status" value="1"/>
</dbReference>
<reference evidence="2 3" key="1">
    <citation type="submission" date="2022-05" db="EMBL/GenBank/DDBJ databases">
        <title>Microbulbifer sp. nov., isolated from sponge.</title>
        <authorList>
            <person name="Gao L."/>
        </authorList>
    </citation>
    <scope>NUCLEOTIDE SEQUENCE [LARGE SCALE GENOMIC DNA]</scope>
    <source>
        <strain evidence="2 3">MI-G</strain>
    </source>
</reference>
<dbReference type="PANTHER" id="PTHR40031">
    <property type="entry name" value="HYPOTHETICAL MEMBRANE SPANNING PROTEIN"/>
    <property type="match status" value="1"/>
</dbReference>
<accession>A0ABY9ECK9</accession>
<proteinExistence type="predicted"/>
<feature type="transmembrane region" description="Helical" evidence="1">
    <location>
        <begin position="172"/>
        <end position="192"/>
    </location>
</feature>
<gene>
    <name evidence="2" type="ORF">M8T91_18250</name>
</gene>
<name>A0ABY9ECK9_9GAMM</name>
<dbReference type="Pfam" id="PF04307">
    <property type="entry name" value="YdjM"/>
    <property type="match status" value="1"/>
</dbReference>
<feature type="transmembrane region" description="Helical" evidence="1">
    <location>
        <begin position="140"/>
        <end position="160"/>
    </location>
</feature>
<dbReference type="InterPro" id="IPR053170">
    <property type="entry name" value="Transcription_regulator"/>
</dbReference>
<dbReference type="InterPro" id="IPR007404">
    <property type="entry name" value="YdjM-like"/>
</dbReference>
<evidence type="ECO:0000313" key="3">
    <source>
        <dbReference type="Proteomes" id="UP001321520"/>
    </source>
</evidence>
<sequence length="354" mass="39520">MDTLTQVALGACIGQAAFSNKLGRKAIIVGAVCGLLPDMDFLFSIGSDDFAYMATHRGLSHSVLLLPLFALPIAWLAMKWATWRQGRASLNPASASVGQFWTWYHLCFWALITHPLLDLFTTYGTQILTPLSNERFTLDGVAIVDPVYTLPMVAAIIYGLVKSQQQKKYRVWAAGALVFSSLYLCLGIHNSWDARKHVIEQLSGEAFTPIDVRASPTMFNILLWRVVAKDSNGRYAVGFFSSVARNSVKLHYYESESGELVDKALSSEQGKILKWFSTDMLRAQVREAEKDGSPQVLLTDMRFGFAFDPAASFFGGLFEFDEKLNVSAAQMYSGDVEKLEFSDEINSIWTKIWE</sequence>
<keyword evidence="1" id="KW-0472">Membrane</keyword>
<feature type="transmembrane region" description="Helical" evidence="1">
    <location>
        <begin position="58"/>
        <end position="78"/>
    </location>
</feature>
<keyword evidence="2" id="KW-0378">Hydrolase</keyword>
<evidence type="ECO:0000313" key="2">
    <source>
        <dbReference type="EMBL" id="WKD49803.1"/>
    </source>
</evidence>
<organism evidence="2 3">
    <name type="scientific">Microbulbifer spongiae</name>
    <dbReference type="NCBI Taxonomy" id="2944933"/>
    <lineage>
        <taxon>Bacteria</taxon>
        <taxon>Pseudomonadati</taxon>
        <taxon>Pseudomonadota</taxon>
        <taxon>Gammaproteobacteria</taxon>
        <taxon>Cellvibrionales</taxon>
        <taxon>Microbulbiferaceae</taxon>
        <taxon>Microbulbifer</taxon>
    </lineage>
</organism>
<dbReference type="GO" id="GO:0016787">
    <property type="term" value="F:hydrolase activity"/>
    <property type="evidence" value="ECO:0007669"/>
    <property type="project" value="UniProtKB-KW"/>
</dbReference>
<dbReference type="EMBL" id="CP098023">
    <property type="protein sequence ID" value="WKD49803.1"/>
    <property type="molecule type" value="Genomic_DNA"/>
</dbReference>
<evidence type="ECO:0000256" key="1">
    <source>
        <dbReference type="SAM" id="Phobius"/>
    </source>
</evidence>
<feature type="transmembrane region" description="Helical" evidence="1">
    <location>
        <begin position="26"/>
        <end position="46"/>
    </location>
</feature>
<keyword evidence="1" id="KW-1133">Transmembrane helix</keyword>
<dbReference type="RefSeq" id="WP_301415650.1">
    <property type="nucleotide sequence ID" value="NZ_CP098023.1"/>
</dbReference>
<protein>
    <submittedName>
        <fullName evidence="2">Metal-dependent hydrolase</fullName>
    </submittedName>
</protein>
<dbReference type="Proteomes" id="UP001321520">
    <property type="component" value="Chromosome"/>
</dbReference>
<keyword evidence="3" id="KW-1185">Reference proteome</keyword>
<keyword evidence="1" id="KW-0812">Transmembrane</keyword>